<dbReference type="InterPro" id="IPR002789">
    <property type="entry name" value="HerA_central"/>
</dbReference>
<dbReference type="InterPro" id="IPR027417">
    <property type="entry name" value="P-loop_NTPase"/>
</dbReference>
<dbReference type="CDD" id="cd00138">
    <property type="entry name" value="PLDc_SF"/>
    <property type="match status" value="1"/>
</dbReference>
<keyword evidence="3" id="KW-1185">Reference proteome</keyword>
<dbReference type="Pfam" id="PF01935">
    <property type="entry name" value="DUF87"/>
    <property type="match status" value="1"/>
</dbReference>
<dbReference type="SMART" id="SM00155">
    <property type="entry name" value="PLDc"/>
    <property type="match status" value="1"/>
</dbReference>
<reference evidence="2 3" key="1">
    <citation type="submission" date="2019-03" db="EMBL/GenBank/DDBJ databases">
        <title>Genomic Encyclopedia of Archaeal and Bacterial Type Strains, Phase II (KMG-II): from individual species to whole genera.</title>
        <authorList>
            <person name="Goeker M."/>
        </authorList>
    </citation>
    <scope>NUCLEOTIDE SEQUENCE [LARGE SCALE GENOMIC DNA]</scope>
    <source>
        <strain evidence="2 3">DSM 24425</strain>
    </source>
</reference>
<dbReference type="SUPFAM" id="SSF52540">
    <property type="entry name" value="P-loop containing nucleoside triphosphate hydrolases"/>
    <property type="match status" value="1"/>
</dbReference>
<dbReference type="GO" id="GO:0003824">
    <property type="term" value="F:catalytic activity"/>
    <property type="evidence" value="ECO:0007669"/>
    <property type="project" value="InterPro"/>
</dbReference>
<evidence type="ECO:0000313" key="2">
    <source>
        <dbReference type="EMBL" id="TCK06224.1"/>
    </source>
</evidence>
<dbReference type="InterPro" id="IPR025202">
    <property type="entry name" value="PLD-like_dom"/>
</dbReference>
<dbReference type="PANTHER" id="PTHR42957">
    <property type="entry name" value="HELICASE MJ1565-RELATED"/>
    <property type="match status" value="1"/>
</dbReference>
<dbReference type="Pfam" id="PF13091">
    <property type="entry name" value="PLDc_2"/>
    <property type="match status" value="1"/>
</dbReference>
<evidence type="ECO:0000259" key="1">
    <source>
        <dbReference type="PROSITE" id="PS50035"/>
    </source>
</evidence>
<dbReference type="EMBL" id="SMFV01000001">
    <property type="protein sequence ID" value="TCK06224.1"/>
    <property type="molecule type" value="Genomic_DNA"/>
</dbReference>
<organism evidence="2 3">
    <name type="scientific">Phorcysia thermohydrogeniphila</name>
    <dbReference type="NCBI Taxonomy" id="936138"/>
    <lineage>
        <taxon>Bacteria</taxon>
        <taxon>Pseudomonadati</taxon>
        <taxon>Aquificota</taxon>
        <taxon>Aquificia</taxon>
        <taxon>Desulfurobacteriales</taxon>
        <taxon>Desulfurobacteriaceae</taxon>
        <taxon>Phorcysia</taxon>
    </lineage>
</organism>
<comment type="caution">
    <text evidence="2">The sequence shown here is derived from an EMBL/GenBank/DDBJ whole genome shotgun (WGS) entry which is preliminary data.</text>
</comment>
<sequence length="646" mass="71759">MKVLRSDEIYGCIEGLIKEAKESVKISSAWLRGGIVEGLLNGLSSGVELEVVLRASELQDLVITDDRVFEKIREKGGIIYLNSRLHAKFIVIDGKKAVVGSANFTGAGLSDYSQGNIEAGVYYDADDDSEELRKLVEYFERIKEDSFRFDDSLLGFAINPVKSRSFEFVLLEPDVGEQSYVEVRSEEGIVLGRVVSVYSYDMGFFANPFTAGESPVFGSIDTFKTLFAERKGKDWKKAAVWSYLNENGKKVKIAVVDVVGVVKDGKLETPLKPFDVGAPVYSASERALKLLMEKNFSGKKMKYPVKVGTLEGSDIEAFVDAGEVITKHMLVLGTTGSGKSYFVKLFLSRFVKETGIQIFILDPHGEYFEDLKRWGVEDIDLFQLEDTIFPVYPEEVEELIKSAGYPELISGNKNEARKNRGVISKFVKPAFSTTLLKEKSLLSLLDECESVNGVNLEEVKAELLTLFGSTVGNQPEIWEKLKEGLNSKRSVVIFDFSKITTPKSRVNLAGFVMQELFLQNKESKEERLLVLEEAHSFAPESSYGDVSAGKDNLSLTTARKIASEGRKFNLGLLVITQRPAQVSKYVLSQANTQVMFRTMNSADLDAIMSYVEFTRRDIVELLPSFQTGTAVVSGLGAPFPFVVNVE</sequence>
<feature type="domain" description="PLD phosphodiesterase" evidence="1">
    <location>
        <begin position="81"/>
        <end position="108"/>
    </location>
</feature>
<gene>
    <name evidence="2" type="ORF">CLV27_0025</name>
</gene>
<dbReference type="RefSeq" id="WP_207891587.1">
    <property type="nucleotide sequence ID" value="NZ_SMFV01000001.1"/>
</dbReference>
<dbReference type="Gene3D" id="3.30.870.10">
    <property type="entry name" value="Endonuclease Chain A"/>
    <property type="match status" value="1"/>
</dbReference>
<dbReference type="InterPro" id="IPR008571">
    <property type="entry name" value="HerA-like"/>
</dbReference>
<protein>
    <recommendedName>
        <fullName evidence="1">PLD phosphodiesterase domain-containing protein</fullName>
    </recommendedName>
</protein>
<dbReference type="Proteomes" id="UP000295777">
    <property type="component" value="Unassembled WGS sequence"/>
</dbReference>
<dbReference type="SUPFAM" id="SSF56024">
    <property type="entry name" value="Phospholipase D/nuclease"/>
    <property type="match status" value="1"/>
</dbReference>
<evidence type="ECO:0000313" key="3">
    <source>
        <dbReference type="Proteomes" id="UP000295777"/>
    </source>
</evidence>
<dbReference type="PROSITE" id="PS50035">
    <property type="entry name" value="PLD"/>
    <property type="match status" value="1"/>
</dbReference>
<dbReference type="InterPro" id="IPR001736">
    <property type="entry name" value="PLipase_D/transphosphatidylase"/>
</dbReference>
<proteinExistence type="predicted"/>
<dbReference type="GO" id="GO:0006793">
    <property type="term" value="P:phosphorus metabolic process"/>
    <property type="evidence" value="ECO:0007669"/>
    <property type="project" value="UniProtKB-ARBA"/>
</dbReference>
<accession>A0A4R1GDQ3</accession>
<dbReference type="Gene3D" id="3.40.50.300">
    <property type="entry name" value="P-loop containing nucleotide triphosphate hydrolases"/>
    <property type="match status" value="2"/>
</dbReference>
<dbReference type="AlphaFoldDB" id="A0A4R1GDQ3"/>
<name>A0A4R1GDQ3_9BACT</name>
<dbReference type="PANTHER" id="PTHR42957:SF1">
    <property type="entry name" value="HELICASE MJ1565-RELATED"/>
    <property type="match status" value="1"/>
</dbReference>